<dbReference type="Proteomes" id="UP000181997">
    <property type="component" value="Unassembled WGS sequence"/>
</dbReference>
<dbReference type="EMBL" id="FMAU01000005">
    <property type="protein sequence ID" value="SCC27744.1"/>
    <property type="molecule type" value="Genomic_DNA"/>
</dbReference>
<sequence>MSEITNCPRCNALFMKNKFRDVCENCFKEDEKMYEKVYQFLKKRENRAATMETVISQTGVEEELLYKWVKKGRIQTKLFPNLGYPCDKCGKVINSGKLCQGCTDSLKRDLQQFEANNEWKEKMKEQRTYYTTRDK</sequence>
<protein>
    <submittedName>
        <fullName evidence="1">Flagellar operon protein TIGR03826</fullName>
    </submittedName>
</protein>
<dbReference type="InterPro" id="IPR022258">
    <property type="entry name" value="Flagellar_operon_YvyF"/>
</dbReference>
<keyword evidence="1" id="KW-0969">Cilium</keyword>
<evidence type="ECO:0000313" key="2">
    <source>
        <dbReference type="Proteomes" id="UP000181997"/>
    </source>
</evidence>
<evidence type="ECO:0000313" key="1">
    <source>
        <dbReference type="EMBL" id="SCC27744.1"/>
    </source>
</evidence>
<keyword evidence="2" id="KW-1185">Reference proteome</keyword>
<dbReference type="NCBIfam" id="TIGR03826">
    <property type="entry name" value="YvyF"/>
    <property type="match status" value="1"/>
</dbReference>
<dbReference type="OrthoDB" id="1739831at2"/>
<name>A0A0V8HBW5_9BACI</name>
<dbReference type="RefSeq" id="WP_058299552.1">
    <property type="nucleotide sequence ID" value="NZ_FMAU01000005.1"/>
</dbReference>
<accession>A0A0V8HBW5</accession>
<reference evidence="2" key="1">
    <citation type="submission" date="2016-08" db="EMBL/GenBank/DDBJ databases">
        <authorList>
            <person name="Varghese N."/>
            <person name="Submissions Spin"/>
        </authorList>
    </citation>
    <scope>NUCLEOTIDE SEQUENCE [LARGE SCALE GENOMIC DNA]</scope>
    <source>
        <strain evidence="2">SGD-1123</strain>
    </source>
</reference>
<keyword evidence="1" id="KW-0282">Flagellum</keyword>
<dbReference type="AlphaFoldDB" id="A0A0V8HBW5"/>
<gene>
    <name evidence="1" type="ORF">GA0061094_3622</name>
</gene>
<proteinExistence type="predicted"/>
<organism evidence="1 2">
    <name type="scientific">[Bacillus] enclensis</name>
    <dbReference type="NCBI Taxonomy" id="1402860"/>
    <lineage>
        <taxon>Bacteria</taxon>
        <taxon>Bacillati</taxon>
        <taxon>Bacillota</taxon>
        <taxon>Bacilli</taxon>
        <taxon>Bacillales</taxon>
        <taxon>Bacillaceae</taxon>
        <taxon>Rossellomorea</taxon>
    </lineage>
</organism>
<keyword evidence="1" id="KW-0966">Cell projection</keyword>